<dbReference type="PROSITE" id="PS51257">
    <property type="entry name" value="PROKAR_LIPOPROTEIN"/>
    <property type="match status" value="1"/>
</dbReference>
<evidence type="ECO:0000313" key="3">
    <source>
        <dbReference type="Proteomes" id="UP000005143"/>
    </source>
</evidence>
<reference evidence="2 3" key="1">
    <citation type="journal article" date="2013" name="Biodegradation">
        <title>Quantitative proteomic analysis of ibuprofen-degrading Patulibacter sp. strain I11.</title>
        <authorList>
            <person name="Almeida B."/>
            <person name="Kjeldal H."/>
            <person name="Lolas I."/>
            <person name="Knudsen A.D."/>
            <person name="Carvalho G."/>
            <person name="Nielsen K.L."/>
            <person name="Barreto Crespo M.T."/>
            <person name="Stensballe A."/>
            <person name="Nielsen J.L."/>
        </authorList>
    </citation>
    <scope>NUCLEOTIDE SEQUENCE [LARGE SCALE GENOMIC DNA]</scope>
    <source>
        <strain evidence="2 3">I11</strain>
    </source>
</reference>
<gene>
    <name evidence="2" type="ORF">PAI11_07680</name>
</gene>
<dbReference type="EMBL" id="AGUD01000033">
    <property type="protein sequence ID" value="EHN12348.1"/>
    <property type="molecule type" value="Genomic_DNA"/>
</dbReference>
<evidence type="ECO:0000313" key="2">
    <source>
        <dbReference type="EMBL" id="EHN12348.1"/>
    </source>
</evidence>
<dbReference type="Proteomes" id="UP000005143">
    <property type="component" value="Unassembled WGS sequence"/>
</dbReference>
<proteinExistence type="predicted"/>
<dbReference type="Gene3D" id="3.40.50.2300">
    <property type="match status" value="2"/>
</dbReference>
<feature type="region of interest" description="Disordered" evidence="1">
    <location>
        <begin position="372"/>
        <end position="392"/>
    </location>
</feature>
<protein>
    <recommendedName>
        <fullName evidence="4">Leucine-binding protein domain-containing protein</fullName>
    </recommendedName>
</protein>
<dbReference type="OrthoDB" id="5243086at2"/>
<dbReference type="RefSeq" id="WP_007571109.1">
    <property type="nucleotide sequence ID" value="NZ_AGUD01000033.1"/>
</dbReference>
<evidence type="ECO:0008006" key="4">
    <source>
        <dbReference type="Google" id="ProtNLM"/>
    </source>
</evidence>
<name>H0E1V6_9ACTN</name>
<dbReference type="AlphaFoldDB" id="H0E1V6"/>
<evidence type="ECO:0000256" key="1">
    <source>
        <dbReference type="SAM" id="MobiDB-lite"/>
    </source>
</evidence>
<comment type="caution">
    <text evidence="2">The sequence shown here is derived from an EMBL/GenBank/DDBJ whole genome shotgun (WGS) entry which is preliminary data.</text>
</comment>
<accession>H0E1V6</accession>
<sequence>MGARPPAREAARPPVRLIAGLALGATLLGVAGCGDDPAGEQAFDTKIALYVGVPLRGPWGQQGQAIMNGARLAIADSGGGAGTYSVRLTIRDVTDDNGVDVGAQGASREAGTALRDQGAIAMVGGLDPVSVRQLALLGGQTGLSFVSASGDQVDDSTADLSPRGRRLFVELAARDRAIGEQLGARARAAGCRRTTLLAVGYGARRTAALQSQLGAGTTTVGAGRFTLRTDPRAVDPALVATTRRALRRDRGCVVVAAEPSAGDPAVLLRPLAGQLRGRTLLLTRGAASQGVADLARSAGIDAQAIVDDLAADSDAETRRIDRLWRATYRTPLPVGAIAGWRSVKLVLRAVAAAGGRGNWRRDVADALVKVPVPGPPAEGRQDPDGTVTPAPVGLARPMAAGWRVVENLSDR</sequence>
<dbReference type="InterPro" id="IPR028082">
    <property type="entry name" value="Peripla_BP_I"/>
</dbReference>
<organism evidence="2 3">
    <name type="scientific">Patulibacter medicamentivorans</name>
    <dbReference type="NCBI Taxonomy" id="1097667"/>
    <lineage>
        <taxon>Bacteria</taxon>
        <taxon>Bacillati</taxon>
        <taxon>Actinomycetota</taxon>
        <taxon>Thermoleophilia</taxon>
        <taxon>Solirubrobacterales</taxon>
        <taxon>Patulibacteraceae</taxon>
        <taxon>Patulibacter</taxon>
    </lineage>
</organism>
<dbReference type="SUPFAM" id="SSF53822">
    <property type="entry name" value="Periplasmic binding protein-like I"/>
    <property type="match status" value="1"/>
</dbReference>
<keyword evidence="3" id="KW-1185">Reference proteome</keyword>